<name>F3ZTL9_9BACE</name>
<evidence type="ECO:0000256" key="1">
    <source>
        <dbReference type="ARBA" id="ARBA00022448"/>
    </source>
</evidence>
<dbReference type="InterPro" id="IPR027417">
    <property type="entry name" value="P-loop_NTPase"/>
</dbReference>
<gene>
    <name evidence="5" type="ORF">Bcop_1043</name>
</gene>
<dbReference type="InterPro" id="IPR003439">
    <property type="entry name" value="ABC_transporter-like_ATP-bd"/>
</dbReference>
<dbReference type="STRING" id="679937.Bcop_1043"/>
<evidence type="ECO:0000313" key="5">
    <source>
        <dbReference type="EMBL" id="EGJ71250.1"/>
    </source>
</evidence>
<evidence type="ECO:0000256" key="3">
    <source>
        <dbReference type="ARBA" id="ARBA00022840"/>
    </source>
</evidence>
<reference evidence="5 6" key="1">
    <citation type="journal article" date="2011" name="Stand. Genomic Sci.">
        <title>Non-contiguous finished genome sequence of Bacteroides coprosuis type strain (PC139).</title>
        <authorList>
            <person name="Land M."/>
            <person name="Held B."/>
            <person name="Gronow S."/>
            <person name="Abt B."/>
            <person name="Lucas S."/>
            <person name="Del Rio T.G."/>
            <person name="Nolan M."/>
            <person name="Tice H."/>
            <person name="Cheng J.F."/>
            <person name="Pitluck S."/>
            <person name="Liolios K."/>
            <person name="Pagani I."/>
            <person name="Ivanova N."/>
            <person name="Mavromatis K."/>
            <person name="Mikhailova N."/>
            <person name="Pati A."/>
            <person name="Tapia R."/>
            <person name="Han C."/>
            <person name="Goodwin L."/>
            <person name="Chen A."/>
            <person name="Palaniappan K."/>
            <person name="Hauser L."/>
            <person name="Brambilla E.M."/>
            <person name="Rohde M."/>
            <person name="Goker M."/>
            <person name="Detter J.C."/>
            <person name="Woyke T."/>
            <person name="Bristow J."/>
            <person name="Eisen J.A."/>
            <person name="Markowitz V."/>
            <person name="Hugenholtz P."/>
            <person name="Kyrpides N.C."/>
            <person name="Klenk H.P."/>
            <person name="Lapidus A."/>
        </authorList>
    </citation>
    <scope>NUCLEOTIDE SEQUENCE</scope>
    <source>
        <strain evidence="5 6">DSM 18011</strain>
    </source>
</reference>
<keyword evidence="1" id="KW-0813">Transport</keyword>
<dbReference type="HOGENOM" id="CLU_000604_1_2_10"/>
<evidence type="ECO:0000256" key="2">
    <source>
        <dbReference type="ARBA" id="ARBA00022741"/>
    </source>
</evidence>
<dbReference type="Proteomes" id="UP000018439">
    <property type="component" value="Chromosome"/>
</dbReference>
<dbReference type="GO" id="GO:0016887">
    <property type="term" value="F:ATP hydrolysis activity"/>
    <property type="evidence" value="ECO:0007669"/>
    <property type="project" value="InterPro"/>
</dbReference>
<feature type="domain" description="ABC transporter" evidence="4">
    <location>
        <begin position="2"/>
        <end position="233"/>
    </location>
</feature>
<dbReference type="OrthoDB" id="9801987at2"/>
<dbReference type="PROSITE" id="PS50893">
    <property type="entry name" value="ABC_TRANSPORTER_2"/>
    <property type="match status" value="1"/>
</dbReference>
<keyword evidence="2" id="KW-0547">Nucleotide-binding</keyword>
<evidence type="ECO:0000313" key="6">
    <source>
        <dbReference type="Proteomes" id="UP000018439"/>
    </source>
</evidence>
<dbReference type="AlphaFoldDB" id="F3ZTL9"/>
<dbReference type="CDD" id="cd03230">
    <property type="entry name" value="ABC_DR_subfamily_A"/>
    <property type="match status" value="1"/>
</dbReference>
<organism evidence="5 6">
    <name type="scientific">Bacteroides coprosuis DSM 18011</name>
    <dbReference type="NCBI Taxonomy" id="679937"/>
    <lineage>
        <taxon>Bacteria</taxon>
        <taxon>Pseudomonadati</taxon>
        <taxon>Bacteroidota</taxon>
        <taxon>Bacteroidia</taxon>
        <taxon>Bacteroidales</taxon>
        <taxon>Bacteroidaceae</taxon>
        <taxon>Bacteroides</taxon>
    </lineage>
</organism>
<accession>F3ZTL9</accession>
<dbReference type="GO" id="GO:0005524">
    <property type="term" value="F:ATP binding"/>
    <property type="evidence" value="ECO:0007669"/>
    <property type="project" value="UniProtKB-KW"/>
</dbReference>
<dbReference type="Pfam" id="PF00005">
    <property type="entry name" value="ABC_tran"/>
    <property type="match status" value="1"/>
</dbReference>
<sequence length="238" mass="26921">MIQIENIIKSYNKKEVLNIPSLQIEKGELIGIVGNNGAGKSTLFRLILDLIAPDQGVIKTKGTPVNESEEWKLYTSSYLDNTFLLGYLTPIEYLNFVASLSNLDKQTINERIDQFRAYLGEDNLTNDKYIRNLSSGNQQKVGITATMINQPELIILDEPFNFLDPSAQQNTKKLLAKIHSNSDTTILVSSHNLEHLLNICTRVILLENGIILKDIKGDENIYHQEIMSYFLDESDSNE</sequence>
<keyword evidence="6" id="KW-1185">Reference proteome</keyword>
<dbReference type="Gene3D" id="3.40.50.300">
    <property type="entry name" value="P-loop containing nucleotide triphosphate hydrolases"/>
    <property type="match status" value="1"/>
</dbReference>
<proteinExistence type="predicted"/>
<dbReference type="eggNOG" id="COG1131">
    <property type="taxonomic scope" value="Bacteria"/>
</dbReference>
<keyword evidence="3" id="KW-0067">ATP-binding</keyword>
<dbReference type="PANTHER" id="PTHR42939">
    <property type="entry name" value="ABC TRANSPORTER ATP-BINDING PROTEIN ALBC-RELATED"/>
    <property type="match status" value="1"/>
</dbReference>
<dbReference type="PANTHER" id="PTHR42939:SF1">
    <property type="entry name" value="ABC TRANSPORTER ATP-BINDING PROTEIN ALBC-RELATED"/>
    <property type="match status" value="1"/>
</dbReference>
<dbReference type="EMBL" id="CM001167">
    <property type="protein sequence ID" value="EGJ71250.1"/>
    <property type="molecule type" value="Genomic_DNA"/>
</dbReference>
<dbReference type="InterPro" id="IPR051782">
    <property type="entry name" value="ABC_Transporter_VariousFunc"/>
</dbReference>
<dbReference type="SMART" id="SM00382">
    <property type="entry name" value="AAA"/>
    <property type="match status" value="1"/>
</dbReference>
<dbReference type="InterPro" id="IPR003593">
    <property type="entry name" value="AAA+_ATPase"/>
</dbReference>
<evidence type="ECO:0000259" key="4">
    <source>
        <dbReference type="PROSITE" id="PS50893"/>
    </source>
</evidence>
<dbReference type="SUPFAM" id="SSF52540">
    <property type="entry name" value="P-loop containing nucleoside triphosphate hydrolases"/>
    <property type="match status" value="1"/>
</dbReference>
<protein>
    <submittedName>
        <fullName evidence="5">ABC transporter related protein</fullName>
    </submittedName>
</protein>